<accession>A0A367JDR8</accession>
<dbReference type="CDD" id="cd22744">
    <property type="entry name" value="OTU"/>
    <property type="match status" value="1"/>
</dbReference>
<proteinExistence type="predicted"/>
<reference evidence="1 2" key="1">
    <citation type="journal article" date="2018" name="G3 (Bethesda)">
        <title>Phylogenetic and Phylogenomic Definition of Rhizopus Species.</title>
        <authorList>
            <person name="Gryganskyi A.P."/>
            <person name="Golan J."/>
            <person name="Dolatabadi S."/>
            <person name="Mondo S."/>
            <person name="Robb S."/>
            <person name="Idnurm A."/>
            <person name="Muszewska A."/>
            <person name="Steczkiewicz K."/>
            <person name="Masonjones S."/>
            <person name="Liao H.L."/>
            <person name="Gajdeczka M.T."/>
            <person name="Anike F."/>
            <person name="Vuek A."/>
            <person name="Anishchenko I.M."/>
            <person name="Voigt K."/>
            <person name="de Hoog G.S."/>
            <person name="Smith M.E."/>
            <person name="Heitman J."/>
            <person name="Vilgalys R."/>
            <person name="Stajich J.E."/>
        </authorList>
    </citation>
    <scope>NUCLEOTIDE SEQUENCE [LARGE SCALE GENOMIC DNA]</scope>
    <source>
        <strain evidence="1 2">CBS 357.93</strain>
    </source>
</reference>
<sequence length="225" mass="25735">MPKKKPKNQRQTYQIDLKYTLVLNRLSQASTQSRFSQISSLASSSQFTANTIDNSQSIISNNRLLSPKQIFEIIDPSIKRQAILSVYNVQSDSNCDFRAIEEHLKSGENNWKSVKTDMLKHLKSKLEFCSKHLHMSGPQPDLEKWFTIPDCAMVACNTYNVAIAVHSSEESSLFIPLFNMPVTVKSLVLQLSSRHFYFVRLKPHSRYQSNSLSDLSSDLSIIRIY</sequence>
<dbReference type="STRING" id="86630.A0A367JDR8"/>
<name>A0A367JDR8_RHIAZ</name>
<dbReference type="AlphaFoldDB" id="A0A367JDR8"/>
<evidence type="ECO:0000313" key="1">
    <source>
        <dbReference type="EMBL" id="RCH88083.1"/>
    </source>
</evidence>
<protein>
    <recommendedName>
        <fullName evidence="3">OTU domain-containing protein</fullName>
    </recommendedName>
</protein>
<evidence type="ECO:0008006" key="3">
    <source>
        <dbReference type="Google" id="ProtNLM"/>
    </source>
</evidence>
<comment type="caution">
    <text evidence="1">The sequence shown here is derived from an EMBL/GenBank/DDBJ whole genome shotgun (WGS) entry which is preliminary data.</text>
</comment>
<gene>
    <name evidence="1" type="ORF">CU097_010221</name>
</gene>
<dbReference type="EMBL" id="PJQL01001533">
    <property type="protein sequence ID" value="RCH88083.1"/>
    <property type="molecule type" value="Genomic_DNA"/>
</dbReference>
<dbReference type="OrthoDB" id="2379842at2759"/>
<dbReference type="Proteomes" id="UP000252139">
    <property type="component" value="Unassembled WGS sequence"/>
</dbReference>
<evidence type="ECO:0000313" key="2">
    <source>
        <dbReference type="Proteomes" id="UP000252139"/>
    </source>
</evidence>
<organism evidence="1 2">
    <name type="scientific">Rhizopus azygosporus</name>
    <name type="common">Rhizopus microsporus var. azygosporus</name>
    <dbReference type="NCBI Taxonomy" id="86630"/>
    <lineage>
        <taxon>Eukaryota</taxon>
        <taxon>Fungi</taxon>
        <taxon>Fungi incertae sedis</taxon>
        <taxon>Mucoromycota</taxon>
        <taxon>Mucoromycotina</taxon>
        <taxon>Mucoromycetes</taxon>
        <taxon>Mucorales</taxon>
        <taxon>Mucorineae</taxon>
        <taxon>Rhizopodaceae</taxon>
        <taxon>Rhizopus</taxon>
    </lineage>
</organism>
<keyword evidence="2" id="KW-1185">Reference proteome</keyword>